<dbReference type="PANTHER" id="PTHR43270">
    <property type="entry name" value="BETA-ALA-HIS DIPEPTIDASE"/>
    <property type="match status" value="1"/>
</dbReference>
<dbReference type="EMBL" id="BARW01019522">
    <property type="protein sequence ID" value="GAI96256.1"/>
    <property type="molecule type" value="Genomic_DNA"/>
</dbReference>
<accession>X1TY05</accession>
<evidence type="ECO:0000256" key="3">
    <source>
        <dbReference type="ARBA" id="ARBA00022801"/>
    </source>
</evidence>
<dbReference type="GO" id="GO:0046872">
    <property type="term" value="F:metal ion binding"/>
    <property type="evidence" value="ECO:0007669"/>
    <property type="project" value="UniProtKB-KW"/>
</dbReference>
<evidence type="ECO:0000256" key="2">
    <source>
        <dbReference type="ARBA" id="ARBA00022723"/>
    </source>
</evidence>
<dbReference type="Pfam" id="PF01546">
    <property type="entry name" value="Peptidase_M20"/>
    <property type="match status" value="1"/>
</dbReference>
<keyword evidence="3" id="KW-0378">Hydrolase</keyword>
<organism evidence="4">
    <name type="scientific">marine sediment metagenome</name>
    <dbReference type="NCBI Taxonomy" id="412755"/>
    <lineage>
        <taxon>unclassified sequences</taxon>
        <taxon>metagenomes</taxon>
        <taxon>ecological metagenomes</taxon>
    </lineage>
</organism>
<gene>
    <name evidence="4" type="ORF">S12H4_33157</name>
</gene>
<dbReference type="InterPro" id="IPR002933">
    <property type="entry name" value="Peptidase_M20"/>
</dbReference>
<dbReference type="SUPFAM" id="SSF53187">
    <property type="entry name" value="Zn-dependent exopeptidases"/>
    <property type="match status" value="1"/>
</dbReference>
<dbReference type="AlphaFoldDB" id="X1TY05"/>
<dbReference type="GO" id="GO:0006508">
    <property type="term" value="P:proteolysis"/>
    <property type="evidence" value="ECO:0007669"/>
    <property type="project" value="UniProtKB-KW"/>
</dbReference>
<evidence type="ECO:0000313" key="4">
    <source>
        <dbReference type="EMBL" id="GAI96256.1"/>
    </source>
</evidence>
<dbReference type="InterPro" id="IPR051458">
    <property type="entry name" value="Cyt/Met_Dipeptidase"/>
</dbReference>
<reference evidence="4" key="1">
    <citation type="journal article" date="2014" name="Front. Microbiol.">
        <title>High frequency of phylogenetically diverse reductive dehalogenase-homologous genes in deep subseafloor sedimentary metagenomes.</title>
        <authorList>
            <person name="Kawai M."/>
            <person name="Futagami T."/>
            <person name="Toyoda A."/>
            <person name="Takaki Y."/>
            <person name="Nishi S."/>
            <person name="Hori S."/>
            <person name="Arai W."/>
            <person name="Tsubouchi T."/>
            <person name="Morono Y."/>
            <person name="Uchiyama I."/>
            <person name="Ito T."/>
            <person name="Fujiyama A."/>
            <person name="Inagaki F."/>
            <person name="Takami H."/>
        </authorList>
    </citation>
    <scope>NUCLEOTIDE SEQUENCE</scope>
    <source>
        <strain evidence="4">Expedition CK06-06</strain>
    </source>
</reference>
<evidence type="ECO:0000256" key="1">
    <source>
        <dbReference type="ARBA" id="ARBA00022670"/>
    </source>
</evidence>
<dbReference type="GO" id="GO:0008233">
    <property type="term" value="F:peptidase activity"/>
    <property type="evidence" value="ECO:0007669"/>
    <property type="project" value="UniProtKB-KW"/>
</dbReference>
<dbReference type="Gene3D" id="3.40.630.10">
    <property type="entry name" value="Zn peptidases"/>
    <property type="match status" value="1"/>
</dbReference>
<proteinExistence type="predicted"/>
<dbReference type="PANTHER" id="PTHR43270:SF12">
    <property type="entry name" value="SUCCINYL-DIAMINOPIMELATE DESUCCINYLASE"/>
    <property type="match status" value="1"/>
</dbReference>
<comment type="caution">
    <text evidence="4">The sequence shown here is derived from an EMBL/GenBank/DDBJ whole genome shotgun (WGS) entry which is preliminary data.</text>
</comment>
<keyword evidence="2" id="KW-0479">Metal-binding</keyword>
<protein>
    <recommendedName>
        <fullName evidence="5">Peptidase M20 dimerisation domain-containing protein</fullName>
    </recommendedName>
</protein>
<name>X1TY05_9ZZZZ</name>
<sequence length="185" mass="21287">MKAIEFFNNTRKECLDDLFDFIRIPSVTRDRNAVKDAADWLMNRLKETADYAELLDTLGNPVILAKWDPQNDNNIHQKVPCILFYGHYDVQPPEPLDKWISPPFEPEIRDGRIYARGVGDNKGQLFANLRAIECIHQSNELGVRVIFVFDGEEELGSPNLEKALEKKSDLFKDVDLVLQKEKGIQ</sequence>
<keyword evidence="1" id="KW-0645">Protease</keyword>
<evidence type="ECO:0008006" key="5">
    <source>
        <dbReference type="Google" id="ProtNLM"/>
    </source>
</evidence>